<dbReference type="OrthoDB" id="7867677at2"/>
<proteinExistence type="predicted"/>
<dbReference type="Proteomes" id="UP000182944">
    <property type="component" value="Unassembled WGS sequence"/>
</dbReference>
<dbReference type="Pfam" id="PF09956">
    <property type="entry name" value="Phage_cement_2"/>
    <property type="match status" value="1"/>
</dbReference>
<evidence type="ECO:0000313" key="2">
    <source>
        <dbReference type="Proteomes" id="UP000182944"/>
    </source>
</evidence>
<protein>
    <submittedName>
        <fullName evidence="1">Uncharacterized conserved protein</fullName>
    </submittedName>
</protein>
<evidence type="ECO:0000313" key="1">
    <source>
        <dbReference type="EMBL" id="SDW33991.1"/>
    </source>
</evidence>
<organism evidence="1 2">
    <name type="scientific">Paracoccus sanguinis</name>
    <dbReference type="NCBI Taxonomy" id="1545044"/>
    <lineage>
        <taxon>Bacteria</taxon>
        <taxon>Pseudomonadati</taxon>
        <taxon>Pseudomonadota</taxon>
        <taxon>Alphaproteobacteria</taxon>
        <taxon>Rhodobacterales</taxon>
        <taxon>Paracoccaceae</taxon>
        <taxon>Paracoccus</taxon>
    </lineage>
</organism>
<gene>
    <name evidence="1" type="ORF">SAMN05444276_101700</name>
</gene>
<dbReference type="InterPro" id="IPR011231">
    <property type="entry name" value="Phage_VT1-Sakai_H0018"/>
</dbReference>
<accession>A0A1H2SQP8</accession>
<name>A0A1H2SQP8_9RHOB</name>
<dbReference type="RefSeq" id="WP_036730603.1">
    <property type="nucleotide sequence ID" value="NZ_FNNA01000001.1"/>
</dbReference>
<dbReference type="AlphaFoldDB" id="A0A1H2SQP8"/>
<sequence length="112" mass="10890">MNHFHDTLSLTAVATAPIAEGDLVGFNDAPVTAVDAAVKGWARNPAAIGEATSVIAIGAFRCRAAAAITAGQVVVSGAAAGTVQAAGATPANPLGRALNTAAAGAFVLVLVR</sequence>
<dbReference type="STRING" id="1545044.SAMN05444276_101700"/>
<keyword evidence="2" id="KW-1185">Reference proteome</keyword>
<reference evidence="2" key="1">
    <citation type="submission" date="2016-10" db="EMBL/GenBank/DDBJ databases">
        <authorList>
            <person name="Varghese N."/>
            <person name="Submissions S."/>
        </authorList>
    </citation>
    <scope>NUCLEOTIDE SEQUENCE [LARGE SCALE GENOMIC DNA]</scope>
    <source>
        <strain evidence="2">DSM 29303</strain>
    </source>
</reference>
<dbReference type="EMBL" id="FNNA01000001">
    <property type="protein sequence ID" value="SDW33991.1"/>
    <property type="molecule type" value="Genomic_DNA"/>
</dbReference>